<dbReference type="EMBL" id="JAIWYP010000012">
    <property type="protein sequence ID" value="KAH3725548.1"/>
    <property type="molecule type" value="Genomic_DNA"/>
</dbReference>
<name>A0A9D4HQ80_DREPO</name>
<dbReference type="AlphaFoldDB" id="A0A9D4HQ80"/>
<sequence>MKKQAKPSHDKTGVVYTSSLVDVEEEFLASLHLLRSAKGQSETSEHKNPRKRLIIAETLSYKKSGQTTANVIHSCSLTLGQ</sequence>
<proteinExistence type="predicted"/>
<evidence type="ECO:0000313" key="2">
    <source>
        <dbReference type="Proteomes" id="UP000828390"/>
    </source>
</evidence>
<accession>A0A9D4HQ80</accession>
<evidence type="ECO:0000313" key="1">
    <source>
        <dbReference type="EMBL" id="KAH3725548.1"/>
    </source>
</evidence>
<gene>
    <name evidence="1" type="ORF">DPMN_051393</name>
</gene>
<comment type="caution">
    <text evidence="1">The sequence shown here is derived from an EMBL/GenBank/DDBJ whole genome shotgun (WGS) entry which is preliminary data.</text>
</comment>
<keyword evidence="2" id="KW-1185">Reference proteome</keyword>
<organism evidence="1 2">
    <name type="scientific">Dreissena polymorpha</name>
    <name type="common">Zebra mussel</name>
    <name type="synonym">Mytilus polymorpha</name>
    <dbReference type="NCBI Taxonomy" id="45954"/>
    <lineage>
        <taxon>Eukaryota</taxon>
        <taxon>Metazoa</taxon>
        <taxon>Spiralia</taxon>
        <taxon>Lophotrochozoa</taxon>
        <taxon>Mollusca</taxon>
        <taxon>Bivalvia</taxon>
        <taxon>Autobranchia</taxon>
        <taxon>Heteroconchia</taxon>
        <taxon>Euheterodonta</taxon>
        <taxon>Imparidentia</taxon>
        <taxon>Neoheterodontei</taxon>
        <taxon>Myida</taxon>
        <taxon>Dreissenoidea</taxon>
        <taxon>Dreissenidae</taxon>
        <taxon>Dreissena</taxon>
    </lineage>
</organism>
<reference evidence="1" key="2">
    <citation type="submission" date="2020-11" db="EMBL/GenBank/DDBJ databases">
        <authorList>
            <person name="McCartney M.A."/>
            <person name="Auch B."/>
            <person name="Kono T."/>
            <person name="Mallez S."/>
            <person name="Becker A."/>
            <person name="Gohl D.M."/>
            <person name="Silverstein K.A.T."/>
            <person name="Koren S."/>
            <person name="Bechman K.B."/>
            <person name="Herman A."/>
            <person name="Abrahante J.E."/>
            <person name="Garbe J."/>
        </authorList>
    </citation>
    <scope>NUCLEOTIDE SEQUENCE</scope>
    <source>
        <strain evidence="1">Duluth1</strain>
        <tissue evidence="1">Whole animal</tissue>
    </source>
</reference>
<reference evidence="1" key="1">
    <citation type="journal article" date="2019" name="bioRxiv">
        <title>The Genome of the Zebra Mussel, Dreissena polymorpha: A Resource for Invasive Species Research.</title>
        <authorList>
            <person name="McCartney M.A."/>
            <person name="Auch B."/>
            <person name="Kono T."/>
            <person name="Mallez S."/>
            <person name="Zhang Y."/>
            <person name="Obille A."/>
            <person name="Becker A."/>
            <person name="Abrahante J.E."/>
            <person name="Garbe J."/>
            <person name="Badalamenti J.P."/>
            <person name="Herman A."/>
            <person name="Mangelson H."/>
            <person name="Liachko I."/>
            <person name="Sullivan S."/>
            <person name="Sone E.D."/>
            <person name="Koren S."/>
            <person name="Silverstein K.A.T."/>
            <person name="Beckman K.B."/>
            <person name="Gohl D.M."/>
        </authorList>
    </citation>
    <scope>NUCLEOTIDE SEQUENCE</scope>
    <source>
        <strain evidence="1">Duluth1</strain>
        <tissue evidence="1">Whole animal</tissue>
    </source>
</reference>
<dbReference type="Proteomes" id="UP000828390">
    <property type="component" value="Unassembled WGS sequence"/>
</dbReference>
<protein>
    <submittedName>
        <fullName evidence="1">Uncharacterized protein</fullName>
    </submittedName>
</protein>